<feature type="transmembrane region" description="Helical" evidence="1">
    <location>
        <begin position="20"/>
        <end position="38"/>
    </location>
</feature>
<keyword evidence="1" id="KW-0472">Membrane</keyword>
<evidence type="ECO:0000313" key="2">
    <source>
        <dbReference type="EMBL" id="GFK95733.1"/>
    </source>
</evidence>
<sequence length="549" mass="60006">MTAPSEQGPKRPAEPWDWPLAALLSLAVFWAAHGHGFANPYAVNDDLRQQVYWMQRFQDPGLYPPDLLGDYARAYVTLGVEAVYRIASFFVDPLMASKRLTGGLFVLEALYLFALGLRLGGRATAWAAAAMTWLMPFFLDNISGALARGYASPLLALFVLATLHGRRQFAALTLLGLFIPYICLPCAAGLFAQRAAWSLRHKRLDESFASWRGWLGWAVPAGLTLANALKPQGGGFGPLVWLSETAGRPEFGPQGRLDLAPLPNPFLDFVYFPFEGVGLFKELGLAAGIVTLALLAPALWFGARAADWRLLGRALKPLAWTGGAFLVFYAAARLLAFKLFVPDRYVQYPLNLLYALLLAWCLAGAVSRRGLSRTACAGLVLAACLGGGVRLKGVALYDYSAQAPLYAAIEAATPKSALLAGLPDLMDNVMTFSRRNALVTFELAHPWSRGYWERFRPRLEAVLKAYYAQDPADVRALARDWGVDFLVVNEAHFTPEFLSGRPVFEPFGAIVRESVRGRTAFALLNPALFPRIPLAPGAFLVDVRPAGRG</sequence>
<feature type="transmembrane region" description="Helical" evidence="1">
    <location>
        <begin position="348"/>
        <end position="366"/>
    </location>
</feature>
<dbReference type="AlphaFoldDB" id="A0A6V8LTE0"/>
<evidence type="ECO:0000256" key="1">
    <source>
        <dbReference type="SAM" id="Phobius"/>
    </source>
</evidence>
<reference evidence="2 3" key="2">
    <citation type="submission" date="2020-05" db="EMBL/GenBank/DDBJ databases">
        <title>Draft genome sequence of Desulfovibrio sp. strainFSS-1.</title>
        <authorList>
            <person name="Shimoshige H."/>
            <person name="Kobayashi H."/>
            <person name="Maekawa T."/>
        </authorList>
    </citation>
    <scope>NUCLEOTIDE SEQUENCE [LARGE SCALE GENOMIC DNA]</scope>
    <source>
        <strain evidence="2 3">SIID29052-01</strain>
    </source>
</reference>
<feature type="transmembrane region" description="Helical" evidence="1">
    <location>
        <begin position="146"/>
        <end position="163"/>
    </location>
</feature>
<dbReference type="EMBL" id="BLTE01000021">
    <property type="protein sequence ID" value="GFK95733.1"/>
    <property type="molecule type" value="Genomic_DNA"/>
</dbReference>
<keyword evidence="3" id="KW-1185">Reference proteome</keyword>
<proteinExistence type="predicted"/>
<feature type="transmembrane region" description="Helical" evidence="1">
    <location>
        <begin position="283"/>
        <end position="306"/>
    </location>
</feature>
<feature type="transmembrane region" description="Helical" evidence="1">
    <location>
        <begin position="100"/>
        <end position="117"/>
    </location>
</feature>
<evidence type="ECO:0000313" key="3">
    <source>
        <dbReference type="Proteomes" id="UP000494245"/>
    </source>
</evidence>
<keyword evidence="1" id="KW-1133">Transmembrane helix</keyword>
<dbReference type="Proteomes" id="UP000494245">
    <property type="component" value="Unassembled WGS sequence"/>
</dbReference>
<comment type="caution">
    <text evidence="2">The sequence shown here is derived from an EMBL/GenBank/DDBJ whole genome shotgun (WGS) entry which is preliminary data.</text>
</comment>
<reference evidence="2 3" key="1">
    <citation type="submission" date="2020-04" db="EMBL/GenBank/DDBJ databases">
        <authorList>
            <consortium name="Desulfovibrio sp. FSS-1 genome sequencing consortium"/>
            <person name="Shimoshige H."/>
            <person name="Kobayashi H."/>
            <person name="Maekawa T."/>
        </authorList>
    </citation>
    <scope>NUCLEOTIDE SEQUENCE [LARGE SCALE GENOMIC DNA]</scope>
    <source>
        <strain evidence="2 3">SIID29052-01</strain>
    </source>
</reference>
<protein>
    <recommendedName>
        <fullName evidence="4">Glycosyltransferase RgtA/B/C/D-like domain-containing protein</fullName>
    </recommendedName>
</protein>
<accession>A0A6V8LTE0</accession>
<keyword evidence="1" id="KW-0812">Transmembrane</keyword>
<name>A0A6V8LTE0_9BACT</name>
<evidence type="ECO:0008006" key="4">
    <source>
        <dbReference type="Google" id="ProtNLM"/>
    </source>
</evidence>
<organism evidence="2 3">
    <name type="scientific">Fundidesulfovibrio magnetotacticus</name>
    <dbReference type="NCBI Taxonomy" id="2730080"/>
    <lineage>
        <taxon>Bacteria</taxon>
        <taxon>Pseudomonadati</taxon>
        <taxon>Thermodesulfobacteriota</taxon>
        <taxon>Desulfovibrionia</taxon>
        <taxon>Desulfovibrionales</taxon>
        <taxon>Desulfovibrionaceae</taxon>
        <taxon>Fundidesulfovibrio</taxon>
    </lineage>
</organism>
<gene>
    <name evidence="2" type="ORF">NNJEOMEG_03601</name>
</gene>
<feature type="transmembrane region" description="Helical" evidence="1">
    <location>
        <begin position="169"/>
        <end position="192"/>
    </location>
</feature>
<dbReference type="RefSeq" id="WP_235957027.1">
    <property type="nucleotide sequence ID" value="NZ_BLTE01000021.1"/>
</dbReference>
<feature type="transmembrane region" description="Helical" evidence="1">
    <location>
        <begin position="318"/>
        <end position="336"/>
    </location>
</feature>